<organism evidence="1 2">
    <name type="scientific">Aspergillus uvarum CBS 121591</name>
    <dbReference type="NCBI Taxonomy" id="1448315"/>
    <lineage>
        <taxon>Eukaryota</taxon>
        <taxon>Fungi</taxon>
        <taxon>Dikarya</taxon>
        <taxon>Ascomycota</taxon>
        <taxon>Pezizomycotina</taxon>
        <taxon>Eurotiomycetes</taxon>
        <taxon>Eurotiomycetidae</taxon>
        <taxon>Eurotiales</taxon>
        <taxon>Aspergillaceae</taxon>
        <taxon>Aspergillus</taxon>
        <taxon>Aspergillus subgen. Circumdati</taxon>
    </lineage>
</organism>
<dbReference type="RefSeq" id="XP_025486463.1">
    <property type="nucleotide sequence ID" value="XM_025630671.1"/>
</dbReference>
<dbReference type="VEuPathDB" id="FungiDB:BO82DRAFT_209431"/>
<dbReference type="AlphaFoldDB" id="A0A319CCC3"/>
<gene>
    <name evidence="1" type="ORF">BO82DRAFT_209431</name>
</gene>
<accession>A0A319CCC3</accession>
<dbReference type="STRING" id="1448315.A0A319CCC3"/>
<keyword evidence="2" id="KW-1185">Reference proteome</keyword>
<dbReference type="GeneID" id="37133412"/>
<dbReference type="OrthoDB" id="3437411at2759"/>
<dbReference type="Proteomes" id="UP000248340">
    <property type="component" value="Unassembled WGS sequence"/>
</dbReference>
<evidence type="ECO:0000313" key="2">
    <source>
        <dbReference type="Proteomes" id="UP000248340"/>
    </source>
</evidence>
<proteinExistence type="predicted"/>
<sequence length="253" mass="29115">MHNVALHPPPFFTLTTNRSASCFPMHFISKALPITVCRHSSLHHARCRLSSLYNHLQVPSATNPVQSRHVHMVSNMDLGTKYRQLRICEREDLVTGFETLLHLLRNPATAQHVHHLEVRGAREVTDREDPDFQRPPSETQELAEVDILNLRTDLRKAIFLSDQDSPENDELHYIPESYYHRINLVRRLPALESIAFTLATWNNEAGIPPPSRSANYSEISFTHSMMHEADLCCLLDCEAALMKYIRYLVIRES</sequence>
<protein>
    <submittedName>
        <fullName evidence="1">Uncharacterized protein</fullName>
    </submittedName>
</protein>
<evidence type="ECO:0000313" key="1">
    <source>
        <dbReference type="EMBL" id="PYH76263.1"/>
    </source>
</evidence>
<reference evidence="1 2" key="1">
    <citation type="submission" date="2016-12" db="EMBL/GenBank/DDBJ databases">
        <title>The genomes of Aspergillus section Nigri reveals drivers in fungal speciation.</title>
        <authorList>
            <consortium name="DOE Joint Genome Institute"/>
            <person name="Vesth T.C."/>
            <person name="Nybo J."/>
            <person name="Theobald S."/>
            <person name="Brandl J."/>
            <person name="Frisvad J.C."/>
            <person name="Nielsen K.F."/>
            <person name="Lyhne E.K."/>
            <person name="Kogle M.E."/>
            <person name="Kuo A."/>
            <person name="Riley R."/>
            <person name="Clum A."/>
            <person name="Nolan M."/>
            <person name="Lipzen A."/>
            <person name="Salamov A."/>
            <person name="Henrissat B."/>
            <person name="Wiebenga A."/>
            <person name="De Vries R.P."/>
            <person name="Grigoriev I.V."/>
            <person name="Mortensen U.H."/>
            <person name="Andersen M.R."/>
            <person name="Baker S.E."/>
        </authorList>
    </citation>
    <scope>NUCLEOTIDE SEQUENCE [LARGE SCALE GENOMIC DNA]</scope>
    <source>
        <strain evidence="1 2">CBS 121591</strain>
    </source>
</reference>
<name>A0A319CCC3_9EURO</name>
<dbReference type="EMBL" id="KZ821762">
    <property type="protein sequence ID" value="PYH76263.1"/>
    <property type="molecule type" value="Genomic_DNA"/>
</dbReference>